<dbReference type="CDD" id="cd09601">
    <property type="entry name" value="M1_APN-Q_like"/>
    <property type="match status" value="1"/>
</dbReference>
<evidence type="ECO:0000313" key="23">
    <source>
        <dbReference type="Proteomes" id="UP000001555"/>
    </source>
</evidence>
<dbReference type="Gene3D" id="2.60.40.1910">
    <property type="match status" value="1"/>
</dbReference>
<proteinExistence type="evidence at protein level"/>
<keyword evidence="14" id="KW-0472">Membrane</keyword>
<dbReference type="Gene3D" id="2.60.40.1730">
    <property type="entry name" value="tricorn interacting facor f3 domain"/>
    <property type="match status" value="1"/>
</dbReference>
<dbReference type="VEuPathDB" id="VectorBase:ISCI006685"/>
<dbReference type="Gene3D" id="1.10.390.10">
    <property type="entry name" value="Neutral Protease Domain 2"/>
    <property type="match status" value="1"/>
</dbReference>
<evidence type="ECO:0000256" key="2">
    <source>
        <dbReference type="ARBA" id="ARBA00004609"/>
    </source>
</evidence>
<feature type="binding site" evidence="17">
    <location>
        <position position="179"/>
    </location>
    <ligand>
        <name>Zn(2+)</name>
        <dbReference type="ChEBI" id="CHEBI:29105"/>
        <note>catalytic</note>
    </ligand>
</feature>
<evidence type="ECO:0000256" key="17">
    <source>
        <dbReference type="PIRSR" id="PIRSR634016-3"/>
    </source>
</evidence>
<keyword evidence="23" id="KW-1185">Reference proteome</keyword>
<accession>B7PKP6</accession>
<organism>
    <name type="scientific">Ixodes scapularis</name>
    <name type="common">Black-legged tick</name>
    <name type="synonym">Deer tick</name>
    <dbReference type="NCBI Taxonomy" id="6945"/>
    <lineage>
        <taxon>Eukaryota</taxon>
        <taxon>Metazoa</taxon>
        <taxon>Ecdysozoa</taxon>
        <taxon>Arthropoda</taxon>
        <taxon>Chelicerata</taxon>
        <taxon>Arachnida</taxon>
        <taxon>Acari</taxon>
        <taxon>Parasitiformes</taxon>
        <taxon>Ixodida</taxon>
        <taxon>Ixodoidea</taxon>
        <taxon>Ixodidae</taxon>
        <taxon>Ixodinae</taxon>
        <taxon>Ixodes</taxon>
    </lineage>
</organism>
<feature type="non-terminal residue" evidence="21">
    <location>
        <position position="1"/>
    </location>
</feature>
<evidence type="ECO:0000256" key="3">
    <source>
        <dbReference type="ARBA" id="ARBA00010136"/>
    </source>
</evidence>
<evidence type="ECO:0000256" key="13">
    <source>
        <dbReference type="ARBA" id="ARBA00023049"/>
    </source>
</evidence>
<dbReference type="InterPro" id="IPR050344">
    <property type="entry name" value="Peptidase_M1_aminopeptidases"/>
</dbReference>
<dbReference type="InterPro" id="IPR001930">
    <property type="entry name" value="Peptidase_M1"/>
</dbReference>
<dbReference type="InterPro" id="IPR042097">
    <property type="entry name" value="Aminopeptidase_N-like_N_sf"/>
</dbReference>
<dbReference type="MEROPS" id="M01.A09"/>
<evidence type="ECO:0000313" key="21">
    <source>
        <dbReference type="EMBL" id="EEC07168.1"/>
    </source>
</evidence>
<dbReference type="EMBL" id="ABJB010928457">
    <property type="status" value="NOT_ANNOTATED_CDS"/>
    <property type="molecule type" value="Genomic_DNA"/>
</dbReference>
<dbReference type="EMBL" id="ABJB011080477">
    <property type="status" value="NOT_ANNOTATED_CDS"/>
    <property type="molecule type" value="Genomic_DNA"/>
</dbReference>
<evidence type="ECO:0000256" key="6">
    <source>
        <dbReference type="ARBA" id="ARBA00022670"/>
    </source>
</evidence>
<keyword evidence="9" id="KW-0732">Signal</keyword>
<keyword evidence="8 17" id="KW-0479">Metal-binding</keyword>
<reference evidence="22" key="2">
    <citation type="submission" date="2020-05" db="UniProtKB">
        <authorList>
            <consortium name="EnsemblMetazoa"/>
        </authorList>
    </citation>
    <scope>IDENTIFICATION</scope>
    <source>
        <strain evidence="22">wikel</strain>
    </source>
</reference>
<keyword evidence="21" id="KW-0031">Aminopeptidase</keyword>
<evidence type="ECO:0000256" key="11">
    <source>
        <dbReference type="ARBA" id="ARBA00022833"/>
    </source>
</evidence>
<dbReference type="FunFam" id="2.60.40.1910:FF:000008">
    <property type="entry name" value="Aminopeptidase"/>
    <property type="match status" value="1"/>
</dbReference>
<evidence type="ECO:0007829" key="24">
    <source>
        <dbReference type="PeptideAtlas" id="B7PKP6"/>
    </source>
</evidence>
<evidence type="ECO:0000256" key="16">
    <source>
        <dbReference type="PIRSR" id="PIRSR634016-1"/>
    </source>
</evidence>
<dbReference type="HOGENOM" id="CLU_003705_4_6_1"/>
<dbReference type="InterPro" id="IPR034016">
    <property type="entry name" value="M1_APN-typ"/>
</dbReference>
<keyword evidence="4" id="KW-1003">Cell membrane</keyword>
<dbReference type="PANTHER" id="PTHR11533">
    <property type="entry name" value="PROTEASE M1 ZINC METALLOPROTEASE"/>
    <property type="match status" value="1"/>
</dbReference>
<dbReference type="EMBL" id="ABJB010742392">
    <property type="status" value="NOT_ANNOTATED_CDS"/>
    <property type="molecule type" value="Genomic_DNA"/>
</dbReference>
<comment type="cofactor">
    <cofactor evidence="17">
        <name>Zn(2+)</name>
        <dbReference type="ChEBI" id="CHEBI:29105"/>
    </cofactor>
    <text evidence="17">Binds 1 zinc ion per subunit.</text>
</comment>
<dbReference type="GO" id="GO:0005886">
    <property type="term" value="C:plasma membrane"/>
    <property type="evidence" value="ECO:0007669"/>
    <property type="project" value="UniProtKB-SubCell"/>
</dbReference>
<dbReference type="PRINTS" id="PR00756">
    <property type="entry name" value="ALADIPTASE"/>
</dbReference>
<comment type="similarity">
    <text evidence="3">Belongs to the peptidase M1 family.</text>
</comment>
<dbReference type="InterPro" id="IPR045357">
    <property type="entry name" value="Aminopeptidase_N-like_N"/>
</dbReference>
<evidence type="ECO:0000256" key="12">
    <source>
        <dbReference type="ARBA" id="ARBA00022989"/>
    </source>
</evidence>
<name>B7PKP6_IXOSC</name>
<evidence type="ECO:0000256" key="8">
    <source>
        <dbReference type="ARBA" id="ARBA00022723"/>
    </source>
</evidence>
<evidence type="ECO:0000256" key="1">
    <source>
        <dbReference type="ARBA" id="ARBA00004167"/>
    </source>
</evidence>
<dbReference type="PANTHER" id="PTHR11533:SF294">
    <property type="entry name" value="THYROTROPIN-RELEASING HORMONE-DEGRADING ECTOENZYME"/>
    <property type="match status" value="1"/>
</dbReference>
<feature type="domain" description="Aminopeptidase N-like N-terminal" evidence="20">
    <location>
        <begin position="2"/>
        <end position="71"/>
    </location>
</feature>
<dbReference type="Pfam" id="PF01433">
    <property type="entry name" value="Peptidase_M1"/>
    <property type="match status" value="1"/>
</dbReference>
<keyword evidence="24" id="KW-1267">Proteomics identification</keyword>
<dbReference type="EMBL" id="DS735186">
    <property type="protein sequence ID" value="EEC07168.1"/>
    <property type="molecule type" value="Genomic_DNA"/>
</dbReference>
<evidence type="ECO:0000256" key="15">
    <source>
        <dbReference type="ARBA" id="ARBA00023180"/>
    </source>
</evidence>
<keyword evidence="10 21" id="KW-0378">Hydrolase</keyword>
<dbReference type="InterPro" id="IPR014782">
    <property type="entry name" value="Peptidase_M1_dom"/>
</dbReference>
<dbReference type="FunCoup" id="B7PKP6">
    <property type="interactions" value="48"/>
</dbReference>
<dbReference type="GO" id="GO:0008237">
    <property type="term" value="F:metallopeptidase activity"/>
    <property type="evidence" value="ECO:0007669"/>
    <property type="project" value="UniProtKB-KW"/>
</dbReference>
<dbReference type="GO" id="GO:0016285">
    <property type="term" value="F:alanyl aminopeptidase activity"/>
    <property type="evidence" value="ECO:0007669"/>
    <property type="project" value="UniProtKB-EC"/>
</dbReference>
<dbReference type="SUPFAM" id="SSF55486">
    <property type="entry name" value="Metalloproteases ('zincins'), catalytic domain"/>
    <property type="match status" value="1"/>
</dbReference>
<dbReference type="EMBL" id="ABJB010582598">
    <property type="status" value="NOT_ANNOTATED_CDS"/>
    <property type="molecule type" value="Genomic_DNA"/>
</dbReference>
<feature type="site" description="Transition state stabilizer" evidence="18">
    <location>
        <position position="265"/>
    </location>
</feature>
<dbReference type="OrthoDB" id="510539at2759"/>
<dbReference type="VEuPathDB" id="VectorBase:ISCP_020356"/>
<dbReference type="PaxDb" id="6945-B7PKP6"/>
<keyword evidence="7" id="KW-0812">Transmembrane</keyword>
<dbReference type="VEuPathDB" id="VectorBase:ISCW006685"/>
<keyword evidence="5" id="KW-0449">Lipoprotein</keyword>
<keyword evidence="13" id="KW-0482">Metalloprotease</keyword>
<evidence type="ECO:0000256" key="9">
    <source>
        <dbReference type="ARBA" id="ARBA00022729"/>
    </source>
</evidence>
<evidence type="ECO:0000256" key="18">
    <source>
        <dbReference type="PIRSR" id="PIRSR634016-4"/>
    </source>
</evidence>
<protein>
    <submittedName>
        <fullName evidence="21 22">Aminopeptidase N, putative</fullName>
        <ecNumber evidence="21">3.4.11.2</ecNumber>
    </submittedName>
</protein>
<evidence type="ECO:0000259" key="19">
    <source>
        <dbReference type="Pfam" id="PF01433"/>
    </source>
</evidence>
<evidence type="ECO:0000256" key="10">
    <source>
        <dbReference type="ARBA" id="ARBA00022801"/>
    </source>
</evidence>
<feature type="binding site" evidence="17">
    <location>
        <position position="183"/>
    </location>
    <ligand>
        <name>Zn(2+)</name>
        <dbReference type="ChEBI" id="CHEBI:29105"/>
        <note>catalytic</note>
    </ligand>
</feature>
<dbReference type="Proteomes" id="UP000001555">
    <property type="component" value="Unassembled WGS sequence"/>
</dbReference>
<dbReference type="GO" id="GO:0008270">
    <property type="term" value="F:zinc ion binding"/>
    <property type="evidence" value="ECO:0007669"/>
    <property type="project" value="InterPro"/>
</dbReference>
<evidence type="ECO:0000256" key="5">
    <source>
        <dbReference type="ARBA" id="ARBA00022622"/>
    </source>
</evidence>
<dbReference type="GO" id="GO:0098552">
    <property type="term" value="C:side of membrane"/>
    <property type="evidence" value="ECO:0007669"/>
    <property type="project" value="UniProtKB-KW"/>
</dbReference>
<dbReference type="EC" id="3.4.11.2" evidence="21"/>
<dbReference type="EMBL" id="ABJB010194649">
    <property type="status" value="NOT_ANNOTATED_CDS"/>
    <property type="molecule type" value="Genomic_DNA"/>
</dbReference>
<reference evidence="21 23" key="1">
    <citation type="submission" date="2008-03" db="EMBL/GenBank/DDBJ databases">
        <title>Annotation of Ixodes scapularis.</title>
        <authorList>
            <consortium name="Ixodes scapularis Genome Project Consortium"/>
            <person name="Caler E."/>
            <person name="Hannick L.I."/>
            <person name="Bidwell S."/>
            <person name="Joardar V."/>
            <person name="Thiagarajan M."/>
            <person name="Amedeo P."/>
            <person name="Galinsky K.J."/>
            <person name="Schobel S."/>
            <person name="Inman J."/>
            <person name="Hostetler J."/>
            <person name="Miller J."/>
            <person name="Hammond M."/>
            <person name="Megy K."/>
            <person name="Lawson D."/>
            <person name="Kodira C."/>
            <person name="Sutton G."/>
            <person name="Meyer J."/>
            <person name="Hill C.A."/>
            <person name="Birren B."/>
            <person name="Nene V."/>
            <person name="Collins F."/>
            <person name="Alarcon-Chaidez F."/>
            <person name="Wikel S."/>
            <person name="Strausberg R."/>
        </authorList>
    </citation>
    <scope>NUCLEOTIDE SEQUENCE [LARGE SCALE GENOMIC DNA]</scope>
    <source>
        <strain evidence="23">Wikel</strain>
        <strain evidence="21">Wikel colony</strain>
    </source>
</reference>
<dbReference type="GO" id="GO:0006508">
    <property type="term" value="P:proteolysis"/>
    <property type="evidence" value="ECO:0007669"/>
    <property type="project" value="UniProtKB-KW"/>
</dbReference>
<gene>
    <name evidence="21" type="ORF">IscW_ISCW006685</name>
</gene>
<feature type="non-terminal residue" evidence="21">
    <location>
        <position position="441"/>
    </location>
</feature>
<dbReference type="AlphaFoldDB" id="B7PKP6"/>
<evidence type="ECO:0000256" key="4">
    <source>
        <dbReference type="ARBA" id="ARBA00022475"/>
    </source>
</evidence>
<evidence type="ECO:0000313" key="22">
    <source>
        <dbReference type="EnsemblMetazoa" id="ISCW006685-PA"/>
    </source>
</evidence>
<dbReference type="SUPFAM" id="SSF63737">
    <property type="entry name" value="Leukotriene A4 hydrolase N-terminal domain"/>
    <property type="match status" value="1"/>
</dbReference>
<evidence type="ECO:0000256" key="7">
    <source>
        <dbReference type="ARBA" id="ARBA00022692"/>
    </source>
</evidence>
<dbReference type="Pfam" id="PF17900">
    <property type="entry name" value="Peptidase_M1_N"/>
    <property type="match status" value="1"/>
</dbReference>
<dbReference type="EMBL" id="ABJB010366707">
    <property type="status" value="NOT_ANNOTATED_CDS"/>
    <property type="molecule type" value="Genomic_DNA"/>
</dbReference>
<comment type="subcellular location">
    <subcellularLocation>
        <location evidence="2">Cell membrane</location>
        <topology evidence="2">Lipid-anchor</topology>
        <topology evidence="2">GPI-anchor</topology>
    </subcellularLocation>
    <subcellularLocation>
        <location evidence="1">Membrane</location>
        <topology evidence="1">Single-pass membrane protein</topology>
    </subcellularLocation>
</comment>
<keyword evidence="15" id="KW-0325">Glycoprotein</keyword>
<keyword evidence="5" id="KW-0336">GPI-anchor</keyword>
<dbReference type="InterPro" id="IPR027268">
    <property type="entry name" value="Peptidase_M4/M1_CTD_sf"/>
</dbReference>
<dbReference type="EMBL" id="ABJB010886226">
    <property type="status" value="NOT_ANNOTATED_CDS"/>
    <property type="molecule type" value="Genomic_DNA"/>
</dbReference>
<feature type="active site" description="Proton acceptor" evidence="16">
    <location>
        <position position="180"/>
    </location>
</feature>
<dbReference type="EnsemblMetazoa" id="ISCW006685-RA">
    <property type="protein sequence ID" value="ISCW006685-PA"/>
    <property type="gene ID" value="ISCW006685"/>
</dbReference>
<feature type="domain" description="Peptidase M1 membrane alanine aminopeptidase" evidence="19">
    <location>
        <begin position="107"/>
        <end position="334"/>
    </location>
</feature>
<dbReference type="FunFam" id="1.10.390.10:FF:000016">
    <property type="entry name" value="Glutamyl aminopeptidase"/>
    <property type="match status" value="1"/>
</dbReference>
<evidence type="ECO:0000259" key="20">
    <source>
        <dbReference type="Pfam" id="PF17900"/>
    </source>
</evidence>
<sequence length="441" mass="50426">WLAATQFQATDARRAFPCFDEPDMKATFAVTMVRPSNLTAISNMPLKSSVDRGNGLIADTFETTVKMSTYLLAFVVSDFQVSGYMNGSILLQFKVWARADAITAVEYSLSIGPKILEYYEEYFSIKYPLPKTDMIALPDFSAGAMENWGLVTFRETSLLFNKGASSSYNKQRVAEVVAHELAHQWFGNLVTMEWWDDLWLNEGFATYVEYIGTDVVHKDWGMLDQIVVNEVQSVMELDALKSSHPVSVPVDNPDEISENFDKISYSKGASIIRMMCYFLTEKIFRKGVTNYLRKRAYANAKQDDLWAELTMIRVLFQAQVQDPPVDVKKVMDTWTLQTGFPVVTVNRSYDQRTAVLTQKRFLLDEGAAKSVLWQIPITYTDSVHRNWNDTTPRVWLNDESVSISQLPAASEWFIANVQEVGYYKVNYDERNWNLLITQLLT</sequence>
<dbReference type="EMBL" id="ABJB010574021">
    <property type="status" value="NOT_ANNOTATED_CDS"/>
    <property type="molecule type" value="Genomic_DNA"/>
</dbReference>
<feature type="binding site" evidence="17">
    <location>
        <position position="202"/>
    </location>
    <ligand>
        <name>Zn(2+)</name>
        <dbReference type="ChEBI" id="CHEBI:29105"/>
        <note>catalytic</note>
    </ligand>
</feature>
<keyword evidence="6" id="KW-0645">Protease</keyword>
<keyword evidence="12" id="KW-1133">Transmembrane helix</keyword>
<dbReference type="EMBL" id="ABJB010504972">
    <property type="status" value="NOT_ANNOTATED_CDS"/>
    <property type="molecule type" value="Genomic_DNA"/>
</dbReference>
<evidence type="ECO:0000256" key="14">
    <source>
        <dbReference type="ARBA" id="ARBA00023136"/>
    </source>
</evidence>
<keyword evidence="11 17" id="KW-0862">Zinc</keyword>